<dbReference type="OrthoDB" id="7066780at2"/>
<dbReference type="GO" id="GO:0006282">
    <property type="term" value="P:regulation of DNA repair"/>
    <property type="evidence" value="ECO:0007669"/>
    <property type="project" value="UniProtKB-UniRule"/>
</dbReference>
<feature type="domain" description="RecX second three-helical" evidence="6">
    <location>
        <begin position="66"/>
        <end position="104"/>
    </location>
</feature>
<dbReference type="GO" id="GO:0005737">
    <property type="term" value="C:cytoplasm"/>
    <property type="evidence" value="ECO:0007669"/>
    <property type="project" value="UniProtKB-SubCell"/>
</dbReference>
<evidence type="ECO:0000256" key="2">
    <source>
        <dbReference type="ARBA" id="ARBA00009695"/>
    </source>
</evidence>
<evidence type="ECO:0000259" key="8">
    <source>
        <dbReference type="Pfam" id="PF21982"/>
    </source>
</evidence>
<feature type="domain" description="RecX third three-helical" evidence="7">
    <location>
        <begin position="114"/>
        <end position="155"/>
    </location>
</feature>
<dbReference type="RefSeq" id="WP_008488446.1">
    <property type="nucleotide sequence ID" value="NZ_AMRG01000006.1"/>
</dbReference>
<dbReference type="PATRIC" id="fig|740709.3.peg.1306"/>
<evidence type="ECO:0000256" key="4">
    <source>
        <dbReference type="ARBA" id="ARBA00022490"/>
    </source>
</evidence>
<gene>
    <name evidence="5" type="primary">recX</name>
    <name evidence="9" type="ORF">A10D4_06401</name>
</gene>
<dbReference type="EMBL" id="AMRG01000006">
    <property type="protein sequence ID" value="EKE84298.1"/>
    <property type="molecule type" value="Genomic_DNA"/>
</dbReference>
<dbReference type="AlphaFoldDB" id="K2K945"/>
<feature type="domain" description="RecX first three-helical" evidence="8">
    <location>
        <begin position="21"/>
        <end position="57"/>
    </location>
</feature>
<name>K2K945_9GAMM</name>
<dbReference type="InterPro" id="IPR053924">
    <property type="entry name" value="RecX_HTH_2nd"/>
</dbReference>
<dbReference type="InterPro" id="IPR053925">
    <property type="entry name" value="RecX_HTH_3rd"/>
</dbReference>
<evidence type="ECO:0000259" key="7">
    <source>
        <dbReference type="Pfam" id="PF21981"/>
    </source>
</evidence>
<keyword evidence="4 5" id="KW-0963">Cytoplasm</keyword>
<dbReference type="Proteomes" id="UP000014115">
    <property type="component" value="Unassembled WGS sequence"/>
</dbReference>
<dbReference type="HAMAP" id="MF_01114">
    <property type="entry name" value="RecX"/>
    <property type="match status" value="1"/>
</dbReference>
<dbReference type="InterPro" id="IPR036388">
    <property type="entry name" value="WH-like_DNA-bd_sf"/>
</dbReference>
<comment type="subcellular location">
    <subcellularLocation>
        <location evidence="1 5">Cytoplasm</location>
    </subcellularLocation>
</comment>
<dbReference type="PANTHER" id="PTHR33602">
    <property type="entry name" value="REGULATORY PROTEIN RECX FAMILY PROTEIN"/>
    <property type="match status" value="1"/>
</dbReference>
<evidence type="ECO:0000256" key="3">
    <source>
        <dbReference type="ARBA" id="ARBA00018111"/>
    </source>
</evidence>
<keyword evidence="10" id="KW-1185">Reference proteome</keyword>
<evidence type="ECO:0000256" key="5">
    <source>
        <dbReference type="HAMAP-Rule" id="MF_01114"/>
    </source>
</evidence>
<accession>K2K945</accession>
<dbReference type="Pfam" id="PF02631">
    <property type="entry name" value="RecX_HTH2"/>
    <property type="match status" value="1"/>
</dbReference>
<evidence type="ECO:0000313" key="9">
    <source>
        <dbReference type="EMBL" id="EKE84298.1"/>
    </source>
</evidence>
<proteinExistence type="inferred from homology"/>
<comment type="similarity">
    <text evidence="2 5">Belongs to the RecX family.</text>
</comment>
<dbReference type="Pfam" id="PF21982">
    <property type="entry name" value="RecX_HTH1"/>
    <property type="match status" value="1"/>
</dbReference>
<dbReference type="Pfam" id="PF21981">
    <property type="entry name" value="RecX_HTH3"/>
    <property type="match status" value="1"/>
</dbReference>
<sequence>MTSFNSAPDEDAAQQQLAQLRQSVLRLLTRREHSQLELRRKLQQKGWPVELINEALQWAAEQGWQSEQRFLQSFVRARLANGDGPLKIIAAGQQKGLSAASINETFAELSIDWLQRCQARRQQRFGEALPSPGREWQRQARYLQQRGYLPDQIKHTLATNDVAD</sequence>
<dbReference type="Gene3D" id="1.10.10.10">
    <property type="entry name" value="Winged helix-like DNA-binding domain superfamily/Winged helix DNA-binding domain"/>
    <property type="match status" value="3"/>
</dbReference>
<dbReference type="InterPro" id="IPR003783">
    <property type="entry name" value="Regulatory_RecX"/>
</dbReference>
<evidence type="ECO:0000259" key="6">
    <source>
        <dbReference type="Pfam" id="PF02631"/>
    </source>
</evidence>
<comment type="caution">
    <text evidence="9">The sequence shown here is derived from an EMBL/GenBank/DDBJ whole genome shotgun (WGS) entry which is preliminary data.</text>
</comment>
<dbReference type="PANTHER" id="PTHR33602:SF1">
    <property type="entry name" value="REGULATORY PROTEIN RECX FAMILY PROTEIN"/>
    <property type="match status" value="1"/>
</dbReference>
<evidence type="ECO:0000313" key="10">
    <source>
        <dbReference type="Proteomes" id="UP000014115"/>
    </source>
</evidence>
<comment type="function">
    <text evidence="5">Modulates RecA activity.</text>
</comment>
<dbReference type="STRING" id="740709.A10D4_06401"/>
<reference evidence="9 10" key="1">
    <citation type="journal article" date="2012" name="J. Bacteriol.">
        <title>Genome Sequence of Idiomarina xiamenensis Type Strain 10-D-4.</title>
        <authorList>
            <person name="Lai Q."/>
            <person name="Wang L."/>
            <person name="Wang W."/>
            <person name="Shao Z."/>
        </authorList>
    </citation>
    <scope>NUCLEOTIDE SEQUENCE [LARGE SCALE GENOMIC DNA]</scope>
    <source>
        <strain evidence="9 10">10-D-4</strain>
    </source>
</reference>
<dbReference type="InterPro" id="IPR053926">
    <property type="entry name" value="RecX_HTH_1st"/>
</dbReference>
<dbReference type="eggNOG" id="COG2137">
    <property type="taxonomic scope" value="Bacteria"/>
</dbReference>
<evidence type="ECO:0000256" key="1">
    <source>
        <dbReference type="ARBA" id="ARBA00004496"/>
    </source>
</evidence>
<protein>
    <recommendedName>
        <fullName evidence="3 5">Regulatory protein RecX</fullName>
    </recommendedName>
</protein>
<organism evidence="9 10">
    <name type="scientific">Idiomarina xiamenensis 10-D-4</name>
    <dbReference type="NCBI Taxonomy" id="740709"/>
    <lineage>
        <taxon>Bacteria</taxon>
        <taxon>Pseudomonadati</taxon>
        <taxon>Pseudomonadota</taxon>
        <taxon>Gammaproteobacteria</taxon>
        <taxon>Alteromonadales</taxon>
        <taxon>Idiomarinaceae</taxon>
        <taxon>Idiomarina</taxon>
    </lineage>
</organism>